<evidence type="ECO:0000313" key="7">
    <source>
        <dbReference type="EMBL" id="MDV3440142.1"/>
    </source>
</evidence>
<dbReference type="Proteomes" id="UP001273935">
    <property type="component" value="Unassembled WGS sequence"/>
</dbReference>
<reference evidence="6 8" key="1">
    <citation type="journal article" date="2020" name="Microbiol. Resour. Announc.">
        <title>Complete genome sequence of Pseudomonas otitidis strain MrB4, isolated from Lake Biwa in Japan.</title>
        <authorList>
            <person name="Miyazaki K."/>
            <person name="Hase E."/>
            <person name="Maruya T."/>
        </authorList>
    </citation>
    <scope>NUCLEOTIDE SEQUENCE [LARGE SCALE GENOMIC DNA]</scope>
    <source>
        <strain evidence="6 8">MrB4</strain>
    </source>
</reference>
<keyword evidence="4" id="KW-0804">Transcription</keyword>
<name>A0A679GE55_9GAMM</name>
<evidence type="ECO:0000313" key="6">
    <source>
        <dbReference type="EMBL" id="BCA28683.1"/>
    </source>
</evidence>
<evidence type="ECO:0000313" key="8">
    <source>
        <dbReference type="Proteomes" id="UP000501237"/>
    </source>
</evidence>
<dbReference type="PROSITE" id="PS00041">
    <property type="entry name" value="HTH_ARAC_FAMILY_1"/>
    <property type="match status" value="1"/>
</dbReference>
<dbReference type="KEGG" id="poj:PtoMrB4_26600"/>
<dbReference type="EMBL" id="JAWJUL010000038">
    <property type="protein sequence ID" value="MDV3440142.1"/>
    <property type="molecule type" value="Genomic_DNA"/>
</dbReference>
<evidence type="ECO:0000259" key="5">
    <source>
        <dbReference type="PROSITE" id="PS01124"/>
    </source>
</evidence>
<accession>A0A679GE55</accession>
<dbReference type="PANTHER" id="PTHR11019">
    <property type="entry name" value="HTH-TYPE TRANSCRIPTIONAL REGULATOR NIMR"/>
    <property type="match status" value="1"/>
</dbReference>
<dbReference type="InterPro" id="IPR020449">
    <property type="entry name" value="Tscrpt_reg_AraC-type_HTH"/>
</dbReference>
<evidence type="ECO:0000256" key="4">
    <source>
        <dbReference type="ARBA" id="ARBA00023163"/>
    </source>
</evidence>
<dbReference type="Proteomes" id="UP000501237">
    <property type="component" value="Chromosome"/>
</dbReference>
<dbReference type="SUPFAM" id="SSF46689">
    <property type="entry name" value="Homeodomain-like"/>
    <property type="match status" value="1"/>
</dbReference>
<dbReference type="CDD" id="cd06124">
    <property type="entry name" value="cupin_NimR-like_N"/>
    <property type="match status" value="1"/>
</dbReference>
<protein>
    <submittedName>
        <fullName evidence="6">AraC family transcriptional regulator</fullName>
    </submittedName>
    <submittedName>
        <fullName evidence="7">Helix-turn-helix transcriptional regulator</fullName>
    </submittedName>
</protein>
<dbReference type="GO" id="GO:0043565">
    <property type="term" value="F:sequence-specific DNA binding"/>
    <property type="evidence" value="ECO:0007669"/>
    <property type="project" value="InterPro"/>
</dbReference>
<proteinExistence type="predicted"/>
<dbReference type="SUPFAM" id="SSF51182">
    <property type="entry name" value="RmlC-like cupins"/>
    <property type="match status" value="1"/>
</dbReference>
<dbReference type="InterPro" id="IPR009057">
    <property type="entry name" value="Homeodomain-like_sf"/>
</dbReference>
<dbReference type="GeneID" id="57397877"/>
<dbReference type="PANTHER" id="PTHR11019:SF159">
    <property type="entry name" value="TRANSCRIPTIONAL REGULATOR-RELATED"/>
    <property type="match status" value="1"/>
</dbReference>
<dbReference type="AlphaFoldDB" id="A0A679GE55"/>
<gene>
    <name evidence="6" type="ORF">PtoMrB4_26600</name>
    <name evidence="7" type="ORF">R0G64_11955</name>
</gene>
<reference evidence="7 9" key="2">
    <citation type="submission" date="2023-10" db="EMBL/GenBank/DDBJ databases">
        <title>Pseudomonas otitidis isolated from a paediatric patient with cystic fibrosis in Chile.</title>
        <authorList>
            <person name="Amsteins-Romero L."/>
            <person name="Opazo-Capurro A."/>
            <person name="Matus-Kohler M."/>
            <person name="Gonzalez-Rocha G."/>
        </authorList>
    </citation>
    <scope>NUCLEOTIDE SEQUENCE [LARGE SCALE GENOMIC DNA]</scope>
    <source>
        <strain evidence="7 9">P-714</strain>
    </source>
</reference>
<dbReference type="PRINTS" id="PR00032">
    <property type="entry name" value="HTHARAC"/>
</dbReference>
<keyword evidence="2" id="KW-0805">Transcription regulation</keyword>
<dbReference type="FunFam" id="1.10.10.60:FF:000132">
    <property type="entry name" value="AraC family transcriptional regulator"/>
    <property type="match status" value="1"/>
</dbReference>
<keyword evidence="3" id="KW-0238">DNA-binding</keyword>
<evidence type="ECO:0000313" key="9">
    <source>
        <dbReference type="Proteomes" id="UP001273935"/>
    </source>
</evidence>
<dbReference type="SMART" id="SM00342">
    <property type="entry name" value="HTH_ARAC"/>
    <property type="match status" value="1"/>
</dbReference>
<dbReference type="GO" id="GO:0009893">
    <property type="term" value="P:positive regulation of metabolic process"/>
    <property type="evidence" value="ECO:0007669"/>
    <property type="project" value="UniProtKB-ARBA"/>
</dbReference>
<dbReference type="InterPro" id="IPR014710">
    <property type="entry name" value="RmlC-like_jellyroll"/>
</dbReference>
<dbReference type="RefSeq" id="WP_044407703.1">
    <property type="nucleotide sequence ID" value="NZ_AP022642.1"/>
</dbReference>
<keyword evidence="1" id="KW-0678">Repressor</keyword>
<dbReference type="PROSITE" id="PS01124">
    <property type="entry name" value="HTH_ARAC_FAMILY_2"/>
    <property type="match status" value="1"/>
</dbReference>
<dbReference type="Gene3D" id="2.60.120.10">
    <property type="entry name" value="Jelly Rolls"/>
    <property type="match status" value="1"/>
</dbReference>
<feature type="domain" description="HTH araC/xylS-type" evidence="5">
    <location>
        <begin position="170"/>
        <end position="267"/>
    </location>
</feature>
<dbReference type="Gene3D" id="1.10.10.60">
    <property type="entry name" value="Homeodomain-like"/>
    <property type="match status" value="1"/>
</dbReference>
<evidence type="ECO:0000256" key="2">
    <source>
        <dbReference type="ARBA" id="ARBA00023015"/>
    </source>
</evidence>
<evidence type="ECO:0000256" key="1">
    <source>
        <dbReference type="ARBA" id="ARBA00022491"/>
    </source>
</evidence>
<dbReference type="GO" id="GO:0003700">
    <property type="term" value="F:DNA-binding transcription factor activity"/>
    <property type="evidence" value="ECO:0007669"/>
    <property type="project" value="InterPro"/>
</dbReference>
<dbReference type="InterPro" id="IPR018060">
    <property type="entry name" value="HTH_AraC"/>
</dbReference>
<dbReference type="Pfam" id="PF12833">
    <property type="entry name" value="HTH_18"/>
    <property type="match status" value="1"/>
</dbReference>
<dbReference type="InterPro" id="IPR011051">
    <property type="entry name" value="RmlC_Cupin_sf"/>
</dbReference>
<organism evidence="6 8">
    <name type="scientific">Metapseudomonas otitidis</name>
    <dbReference type="NCBI Taxonomy" id="319939"/>
    <lineage>
        <taxon>Bacteria</taxon>
        <taxon>Pseudomonadati</taxon>
        <taxon>Pseudomonadota</taxon>
        <taxon>Gammaproteobacteria</taxon>
        <taxon>Pseudomonadales</taxon>
        <taxon>Pseudomonadaceae</taxon>
        <taxon>Metapseudomonas</taxon>
    </lineage>
</organism>
<dbReference type="EMBL" id="AP022642">
    <property type="protein sequence ID" value="BCA28683.1"/>
    <property type="molecule type" value="Genomic_DNA"/>
</dbReference>
<evidence type="ECO:0000256" key="3">
    <source>
        <dbReference type="ARBA" id="ARBA00023125"/>
    </source>
</evidence>
<sequence>MPEIATITEADLTDLLGGPLLIALRGGHEPDHVFRLGNKETDWHRHRRGQLTCVETGLVHVRTAQGSWVLPPYRAAWMPPGVPHWASLSGVLSGWSVLIEPSACARLPAHPQVMGVGEVMRALVSRAASWNPREALTPERERLVQVLLDEIVAAPTEPLHLPMPTDRRVLPIARGLLANLADTRSLEAWAETAGLSPRTARRLFIAETGMAFAEWRQQARLVHALERLAQGDPVAVVADALGYASPSNFIAMFRKAFGQTPARYFVERPDG</sequence>
<dbReference type="InterPro" id="IPR018062">
    <property type="entry name" value="HTH_AraC-typ_CS"/>
</dbReference>
<keyword evidence="9" id="KW-1185">Reference proteome</keyword>